<comment type="caution">
    <text evidence="1">The sequence shown here is derived from an EMBL/GenBank/DDBJ whole genome shotgun (WGS) entry which is preliminary data.</text>
</comment>
<proteinExistence type="predicted"/>
<name>A0A9X1NMI2_9ACTN</name>
<evidence type="ECO:0000313" key="2">
    <source>
        <dbReference type="Proteomes" id="UP001138997"/>
    </source>
</evidence>
<dbReference type="EMBL" id="JAJOMB010000036">
    <property type="protein sequence ID" value="MCD5316883.1"/>
    <property type="molecule type" value="Genomic_DNA"/>
</dbReference>
<sequence>MSHHRDSFWDVINAQIDALCKARTVQDVLHILSRQATQALPLVEPPGMSGDGFFAGSGGDATVYEALSEAGWSIVWYRAHYHWAMREPEGEGVVTYIEGDVYGRLIQDTQPDR</sequence>
<dbReference type="RefSeq" id="WP_231449735.1">
    <property type="nucleotide sequence ID" value="NZ_JAJOMB010000036.1"/>
</dbReference>
<gene>
    <name evidence="1" type="ORF">LR394_38905</name>
</gene>
<organism evidence="1 2">
    <name type="scientific">Kineosporia babensis</name>
    <dbReference type="NCBI Taxonomy" id="499548"/>
    <lineage>
        <taxon>Bacteria</taxon>
        <taxon>Bacillati</taxon>
        <taxon>Actinomycetota</taxon>
        <taxon>Actinomycetes</taxon>
        <taxon>Kineosporiales</taxon>
        <taxon>Kineosporiaceae</taxon>
        <taxon>Kineosporia</taxon>
    </lineage>
</organism>
<accession>A0A9X1NMI2</accession>
<evidence type="ECO:0000313" key="1">
    <source>
        <dbReference type="EMBL" id="MCD5316883.1"/>
    </source>
</evidence>
<protein>
    <submittedName>
        <fullName evidence="1">Uncharacterized protein</fullName>
    </submittedName>
</protein>
<keyword evidence="2" id="KW-1185">Reference proteome</keyword>
<dbReference type="Proteomes" id="UP001138997">
    <property type="component" value="Unassembled WGS sequence"/>
</dbReference>
<dbReference type="AlphaFoldDB" id="A0A9X1NMI2"/>
<reference evidence="1" key="1">
    <citation type="submission" date="2021-11" db="EMBL/GenBank/DDBJ databases">
        <title>Streptomyces corallinus and Kineosporia corallina sp. nov., two new coral-derived marine actinobacteria.</title>
        <authorList>
            <person name="Buangrab K."/>
            <person name="Sutthacheep M."/>
            <person name="Yeemin T."/>
            <person name="Harunari E."/>
            <person name="Igarashi Y."/>
            <person name="Sripreechasak P."/>
            <person name="Kanchanasin P."/>
            <person name="Tanasupawat S."/>
            <person name="Phongsopitanun W."/>
        </authorList>
    </citation>
    <scope>NUCLEOTIDE SEQUENCE</scope>
    <source>
        <strain evidence="1">JCM 31032</strain>
    </source>
</reference>